<protein>
    <submittedName>
        <fullName evidence="2">Uncharacterized protein</fullName>
    </submittedName>
</protein>
<accession>A0A409Y416</accession>
<sequence>MKMGVESSFEGRGSIGRVGWAFKSGWRCGQFVDIVDKTKLSWTGGYSYTAAAGTTLQAQGSRVKCRVGDIDLDKTKLNWTGGYSYTAAWFGPWSLLDRTGHTTRRGPQSRGQDFEPSWGYRRRLLEMFITFLDVEALDNASDAIGLMLHMYQMKSDLIPIPIPISVSSTLISSSPPLVSLSSTLALQHFPRPSPIAHHQLESRFRFRALKSKLKLDLHLKFTLNLNPRAAPRSQESRASLAGLEVEDVKSLKNLKKEEEEEDETASKQRDATRAIRTF</sequence>
<dbReference type="InParanoid" id="A0A409Y416"/>
<gene>
    <name evidence="2" type="ORF">CVT26_001922</name>
</gene>
<evidence type="ECO:0000256" key="1">
    <source>
        <dbReference type="SAM" id="MobiDB-lite"/>
    </source>
</evidence>
<dbReference type="AlphaFoldDB" id="A0A409Y416"/>
<comment type="caution">
    <text evidence="2">The sequence shown here is derived from an EMBL/GenBank/DDBJ whole genome shotgun (WGS) entry which is preliminary data.</text>
</comment>
<evidence type="ECO:0000313" key="3">
    <source>
        <dbReference type="Proteomes" id="UP000284706"/>
    </source>
</evidence>
<dbReference type="Proteomes" id="UP000284706">
    <property type="component" value="Unassembled WGS sequence"/>
</dbReference>
<keyword evidence="3" id="KW-1185">Reference proteome</keyword>
<feature type="region of interest" description="Disordered" evidence="1">
    <location>
        <begin position="251"/>
        <end position="278"/>
    </location>
</feature>
<organism evidence="2 3">
    <name type="scientific">Gymnopilus dilepis</name>
    <dbReference type="NCBI Taxonomy" id="231916"/>
    <lineage>
        <taxon>Eukaryota</taxon>
        <taxon>Fungi</taxon>
        <taxon>Dikarya</taxon>
        <taxon>Basidiomycota</taxon>
        <taxon>Agaricomycotina</taxon>
        <taxon>Agaricomycetes</taxon>
        <taxon>Agaricomycetidae</taxon>
        <taxon>Agaricales</taxon>
        <taxon>Agaricineae</taxon>
        <taxon>Hymenogastraceae</taxon>
        <taxon>Gymnopilus</taxon>
    </lineage>
</organism>
<evidence type="ECO:0000313" key="2">
    <source>
        <dbReference type="EMBL" id="PPQ97733.1"/>
    </source>
</evidence>
<feature type="compositionally biased region" description="Basic and acidic residues" evidence="1">
    <location>
        <begin position="264"/>
        <end position="278"/>
    </location>
</feature>
<proteinExistence type="predicted"/>
<name>A0A409Y416_9AGAR</name>
<reference evidence="2 3" key="1">
    <citation type="journal article" date="2018" name="Evol. Lett.">
        <title>Horizontal gene cluster transfer increased hallucinogenic mushroom diversity.</title>
        <authorList>
            <person name="Reynolds H.T."/>
            <person name="Vijayakumar V."/>
            <person name="Gluck-Thaler E."/>
            <person name="Korotkin H.B."/>
            <person name="Matheny P.B."/>
            <person name="Slot J.C."/>
        </authorList>
    </citation>
    <scope>NUCLEOTIDE SEQUENCE [LARGE SCALE GENOMIC DNA]</scope>
    <source>
        <strain evidence="2 3">SRW20</strain>
    </source>
</reference>
<dbReference type="EMBL" id="NHYE01001207">
    <property type="protein sequence ID" value="PPQ97733.1"/>
    <property type="molecule type" value="Genomic_DNA"/>
</dbReference>